<dbReference type="InterPro" id="IPR012349">
    <property type="entry name" value="Split_barrel_FMN-bd"/>
</dbReference>
<evidence type="ECO:0000259" key="2">
    <source>
        <dbReference type="Pfam" id="PF01243"/>
    </source>
</evidence>
<reference evidence="4" key="1">
    <citation type="journal article" date="2019" name="Int. J. Syst. Evol. Microbiol.">
        <title>The Global Catalogue of Microorganisms (GCM) 10K type strain sequencing project: providing services to taxonomists for standard genome sequencing and annotation.</title>
        <authorList>
            <consortium name="The Broad Institute Genomics Platform"/>
            <consortium name="The Broad Institute Genome Sequencing Center for Infectious Disease"/>
            <person name="Wu L."/>
            <person name="Ma J."/>
        </authorList>
    </citation>
    <scope>NUCLEOTIDE SEQUENCE [LARGE SCALE GENOMIC DNA]</scope>
    <source>
        <strain evidence="4">CGMCC 4.7152</strain>
    </source>
</reference>
<dbReference type="Proteomes" id="UP001595912">
    <property type="component" value="Unassembled WGS sequence"/>
</dbReference>
<accession>A0ABV9W4Z6</accession>
<evidence type="ECO:0000313" key="3">
    <source>
        <dbReference type="EMBL" id="MFC5003732.1"/>
    </source>
</evidence>
<proteinExistence type="predicted"/>
<dbReference type="PANTHER" id="PTHR35176:SF6">
    <property type="entry name" value="HEME OXYGENASE HI_0854-RELATED"/>
    <property type="match status" value="1"/>
</dbReference>
<organism evidence="3 4">
    <name type="scientific">Dactylosporangium cerinum</name>
    <dbReference type="NCBI Taxonomy" id="1434730"/>
    <lineage>
        <taxon>Bacteria</taxon>
        <taxon>Bacillati</taxon>
        <taxon>Actinomycetota</taxon>
        <taxon>Actinomycetes</taxon>
        <taxon>Micromonosporales</taxon>
        <taxon>Micromonosporaceae</taxon>
        <taxon>Dactylosporangium</taxon>
    </lineage>
</organism>
<sequence length="164" mass="18267">MTTWKELTGLAPRIAAVFARRHAATGKLCLLATIRADGFPRISPMEPVIFEDQLWIMGMPDTAKFRDLARDPRFCLHTATVDTHLADGDAKLWGVVTDVRDEAVHARFAQALFEESGMDLRGQLPFDHLYAADLTSASSIALHGGQLEITVWKRGEPERVVVKR</sequence>
<comment type="caution">
    <text evidence="3">The sequence shown here is derived from an EMBL/GenBank/DDBJ whole genome shotgun (WGS) entry which is preliminary data.</text>
</comment>
<dbReference type="RefSeq" id="WP_380122964.1">
    <property type="nucleotide sequence ID" value="NZ_JBHSIU010000054.1"/>
</dbReference>
<feature type="domain" description="Pyridoxamine 5'-phosphate oxidase N-terminal" evidence="2">
    <location>
        <begin position="27"/>
        <end position="116"/>
    </location>
</feature>
<evidence type="ECO:0000256" key="1">
    <source>
        <dbReference type="ARBA" id="ARBA00023002"/>
    </source>
</evidence>
<dbReference type="SUPFAM" id="SSF50475">
    <property type="entry name" value="FMN-binding split barrel"/>
    <property type="match status" value="1"/>
</dbReference>
<dbReference type="InterPro" id="IPR011576">
    <property type="entry name" value="Pyridox_Oxase_N"/>
</dbReference>
<protein>
    <submittedName>
        <fullName evidence="3">Pyridoxamine 5'-phosphate oxidase family protein</fullName>
    </submittedName>
</protein>
<dbReference type="PANTHER" id="PTHR35176">
    <property type="entry name" value="HEME OXYGENASE HI_0854-RELATED"/>
    <property type="match status" value="1"/>
</dbReference>
<dbReference type="EMBL" id="JBHSIU010000054">
    <property type="protein sequence ID" value="MFC5003732.1"/>
    <property type="molecule type" value="Genomic_DNA"/>
</dbReference>
<evidence type="ECO:0000313" key="4">
    <source>
        <dbReference type="Proteomes" id="UP001595912"/>
    </source>
</evidence>
<dbReference type="InterPro" id="IPR052019">
    <property type="entry name" value="F420H2_bilvrd_red/Heme_oxyg"/>
</dbReference>
<dbReference type="Pfam" id="PF01243">
    <property type="entry name" value="PNPOx_N"/>
    <property type="match status" value="1"/>
</dbReference>
<keyword evidence="1" id="KW-0560">Oxidoreductase</keyword>
<name>A0ABV9W4Z6_9ACTN</name>
<keyword evidence="4" id="KW-1185">Reference proteome</keyword>
<dbReference type="Gene3D" id="2.30.110.10">
    <property type="entry name" value="Electron Transport, Fmn-binding Protein, Chain A"/>
    <property type="match status" value="1"/>
</dbReference>
<gene>
    <name evidence="3" type="ORF">ACFPIJ_38655</name>
</gene>